<comment type="caution">
    <text evidence="3">The sequence shown here is derived from an EMBL/GenBank/DDBJ whole genome shotgun (WGS) entry which is preliminary data.</text>
</comment>
<organism evidence="3 4">
    <name type="scientific">Paucilactobacillus suebicus DSM 5007 = KCTC 3549</name>
    <dbReference type="NCBI Taxonomy" id="1423807"/>
    <lineage>
        <taxon>Bacteria</taxon>
        <taxon>Bacillati</taxon>
        <taxon>Bacillota</taxon>
        <taxon>Bacilli</taxon>
        <taxon>Lactobacillales</taxon>
        <taxon>Lactobacillaceae</taxon>
        <taxon>Paucilactobacillus</taxon>
    </lineage>
</organism>
<sequence length="67" mass="8224">MFFVLGATYLHTIQMFMRLVIYVVIGTAVLVVRHRHRKRNEKRMDRRTKKMMKNTPRDENGKYPWEK</sequence>
<dbReference type="STRING" id="1423807.FD16_GL000389"/>
<dbReference type="EMBL" id="AZGF01000012">
    <property type="protein sequence ID" value="KRM12020.1"/>
    <property type="molecule type" value="Genomic_DNA"/>
</dbReference>
<keyword evidence="2" id="KW-1133">Transmembrane helix</keyword>
<reference evidence="3 4" key="1">
    <citation type="journal article" date="2015" name="Genome Announc.">
        <title>Expanding the biotechnology potential of lactobacilli through comparative genomics of 213 strains and associated genera.</title>
        <authorList>
            <person name="Sun Z."/>
            <person name="Harris H.M."/>
            <person name="McCann A."/>
            <person name="Guo C."/>
            <person name="Argimon S."/>
            <person name="Zhang W."/>
            <person name="Yang X."/>
            <person name="Jeffery I.B."/>
            <person name="Cooney J.C."/>
            <person name="Kagawa T.F."/>
            <person name="Liu W."/>
            <person name="Song Y."/>
            <person name="Salvetti E."/>
            <person name="Wrobel A."/>
            <person name="Rasinkangas P."/>
            <person name="Parkhill J."/>
            <person name="Rea M.C."/>
            <person name="O'Sullivan O."/>
            <person name="Ritari J."/>
            <person name="Douillard F.P."/>
            <person name="Paul Ross R."/>
            <person name="Yang R."/>
            <person name="Briner A.E."/>
            <person name="Felis G.E."/>
            <person name="de Vos W.M."/>
            <person name="Barrangou R."/>
            <person name="Klaenhammer T.R."/>
            <person name="Caufield P.W."/>
            <person name="Cui Y."/>
            <person name="Zhang H."/>
            <person name="O'Toole P.W."/>
        </authorList>
    </citation>
    <scope>NUCLEOTIDE SEQUENCE [LARGE SCALE GENOMIC DNA]</scope>
    <source>
        <strain evidence="3 4">DSM 5007</strain>
    </source>
</reference>
<keyword evidence="4" id="KW-1185">Reference proteome</keyword>
<dbReference type="Proteomes" id="UP000051820">
    <property type="component" value="Unassembled WGS sequence"/>
</dbReference>
<keyword evidence="2" id="KW-0472">Membrane</keyword>
<proteinExistence type="predicted"/>
<dbReference type="RefSeq" id="WP_010621186.1">
    <property type="nucleotide sequence ID" value="NZ_AZGF01000012.1"/>
</dbReference>
<evidence type="ECO:0000313" key="4">
    <source>
        <dbReference type="Proteomes" id="UP000051820"/>
    </source>
</evidence>
<dbReference type="AlphaFoldDB" id="A0A0R1W824"/>
<evidence type="ECO:0000256" key="2">
    <source>
        <dbReference type="SAM" id="Phobius"/>
    </source>
</evidence>
<accession>A0A0R1W824</accession>
<feature type="compositionally biased region" description="Basic residues" evidence="1">
    <location>
        <begin position="36"/>
        <end position="52"/>
    </location>
</feature>
<feature type="transmembrane region" description="Helical" evidence="2">
    <location>
        <begin position="12"/>
        <end position="32"/>
    </location>
</feature>
<gene>
    <name evidence="3" type="ORF">FD16_GL000389</name>
</gene>
<feature type="region of interest" description="Disordered" evidence="1">
    <location>
        <begin position="36"/>
        <end position="67"/>
    </location>
</feature>
<protein>
    <submittedName>
        <fullName evidence="3">Uncharacterized protein</fullName>
    </submittedName>
</protein>
<dbReference type="eggNOG" id="ENOG5030ADN">
    <property type="taxonomic scope" value="Bacteria"/>
</dbReference>
<dbReference type="PATRIC" id="fig|1423807.3.peg.395"/>
<evidence type="ECO:0000313" key="3">
    <source>
        <dbReference type="EMBL" id="KRM12020.1"/>
    </source>
</evidence>
<name>A0A0R1W824_9LACO</name>
<keyword evidence="2" id="KW-0812">Transmembrane</keyword>
<feature type="compositionally biased region" description="Basic and acidic residues" evidence="1">
    <location>
        <begin position="55"/>
        <end position="67"/>
    </location>
</feature>
<evidence type="ECO:0000256" key="1">
    <source>
        <dbReference type="SAM" id="MobiDB-lite"/>
    </source>
</evidence>
<dbReference type="OrthoDB" id="2324652at2"/>